<comment type="subcellular location">
    <subcellularLocation>
        <location evidence="1">Membrane</location>
    </subcellularLocation>
</comment>
<evidence type="ECO:0000256" key="1">
    <source>
        <dbReference type="ARBA" id="ARBA00004370"/>
    </source>
</evidence>
<proteinExistence type="inferred from homology"/>
<dbReference type="PANTHER" id="PTHR21659">
    <property type="entry name" value="HYDROPHOBIC PROTEIN RCI2 LOW TEMPERATURE AND SALT RESPONSIVE PROTEIN LTI6 -RELATED"/>
    <property type="match status" value="1"/>
</dbReference>
<comment type="similarity">
    <text evidence="2">Belongs to the UPF0057 (PMP3) family.</text>
</comment>
<dbReference type="AlphaFoldDB" id="A0A914DL76"/>
<evidence type="ECO:0000256" key="3">
    <source>
        <dbReference type="ARBA" id="ARBA00022692"/>
    </source>
</evidence>
<evidence type="ECO:0000313" key="7">
    <source>
        <dbReference type="Proteomes" id="UP000887540"/>
    </source>
</evidence>
<evidence type="ECO:0000313" key="8">
    <source>
        <dbReference type="WBParaSite" id="ACRNAN_scaffold280.g7922.t1"/>
    </source>
</evidence>
<dbReference type="PANTHER" id="PTHR21659:SF16">
    <property type="entry name" value="UPF0057 MEMBRANE PROTEIN C04G6.5-RELATED"/>
    <property type="match status" value="1"/>
</dbReference>
<evidence type="ECO:0000256" key="4">
    <source>
        <dbReference type="ARBA" id="ARBA00022989"/>
    </source>
</evidence>
<accession>A0A914DL76</accession>
<keyword evidence="3 6" id="KW-0812">Transmembrane</keyword>
<keyword evidence="7" id="KW-1185">Reference proteome</keyword>
<name>A0A914DL76_9BILA</name>
<dbReference type="WBParaSite" id="ACRNAN_scaffold280.g7922.t1">
    <property type="protein sequence ID" value="ACRNAN_scaffold280.g7922.t1"/>
    <property type="gene ID" value="ACRNAN_scaffold280.g7922"/>
</dbReference>
<feature type="transmembrane region" description="Helical" evidence="6">
    <location>
        <begin position="31"/>
        <end position="55"/>
    </location>
</feature>
<dbReference type="InterPro" id="IPR000612">
    <property type="entry name" value="PMP3"/>
</dbReference>
<evidence type="ECO:0000256" key="2">
    <source>
        <dbReference type="ARBA" id="ARBA00009530"/>
    </source>
</evidence>
<evidence type="ECO:0000256" key="5">
    <source>
        <dbReference type="ARBA" id="ARBA00023136"/>
    </source>
</evidence>
<keyword evidence="5 6" id="KW-0472">Membrane</keyword>
<organism evidence="7 8">
    <name type="scientific">Acrobeloides nanus</name>
    <dbReference type="NCBI Taxonomy" id="290746"/>
    <lineage>
        <taxon>Eukaryota</taxon>
        <taxon>Metazoa</taxon>
        <taxon>Ecdysozoa</taxon>
        <taxon>Nematoda</taxon>
        <taxon>Chromadorea</taxon>
        <taxon>Rhabditida</taxon>
        <taxon>Tylenchina</taxon>
        <taxon>Cephalobomorpha</taxon>
        <taxon>Cephaloboidea</taxon>
        <taxon>Cephalobidae</taxon>
        <taxon>Acrobeloides</taxon>
    </lineage>
</organism>
<evidence type="ECO:0000256" key="6">
    <source>
        <dbReference type="SAM" id="Phobius"/>
    </source>
</evidence>
<sequence>MTFTQSVLELLLSFILPPLAVFIHVDKCNAQVLISVCLLFLFWFPAVLHALWICFFRDDAYGDHHWSTPMPNAETCNIRRG</sequence>
<protein>
    <submittedName>
        <fullName evidence="8">Plasma membrane proteolipid 3</fullName>
    </submittedName>
</protein>
<feature type="transmembrane region" description="Helical" evidence="6">
    <location>
        <begin position="7"/>
        <end position="25"/>
    </location>
</feature>
<dbReference type="Proteomes" id="UP000887540">
    <property type="component" value="Unplaced"/>
</dbReference>
<dbReference type="GO" id="GO:0016020">
    <property type="term" value="C:membrane"/>
    <property type="evidence" value="ECO:0007669"/>
    <property type="project" value="UniProtKB-SubCell"/>
</dbReference>
<dbReference type="Pfam" id="PF01679">
    <property type="entry name" value="Pmp3"/>
    <property type="match status" value="1"/>
</dbReference>
<keyword evidence="4 6" id="KW-1133">Transmembrane helix</keyword>
<reference evidence="8" key="1">
    <citation type="submission" date="2022-11" db="UniProtKB">
        <authorList>
            <consortium name="WormBaseParasite"/>
        </authorList>
    </citation>
    <scope>IDENTIFICATION</scope>
</reference>